<protein>
    <recommendedName>
        <fullName evidence="2">Glucose/Sorbosone dehydrogenase domain-containing protein</fullName>
    </recommendedName>
</protein>
<reference evidence="3 4" key="1">
    <citation type="submission" date="2015-03" db="EMBL/GenBank/DDBJ databases">
        <title>Genome assembly of Sandaracinus amylolyticus DSM 53668.</title>
        <authorList>
            <person name="Sharma G."/>
            <person name="Subramanian S."/>
        </authorList>
    </citation>
    <scope>NUCLEOTIDE SEQUENCE [LARGE SCALE GENOMIC DNA]</scope>
    <source>
        <strain evidence="3 4">DSM 53668</strain>
    </source>
</reference>
<keyword evidence="1" id="KW-0732">Signal</keyword>
<dbReference type="PANTHER" id="PTHR19328">
    <property type="entry name" value="HEDGEHOG-INTERACTING PROTEIN"/>
    <property type="match status" value="1"/>
</dbReference>
<dbReference type="KEGG" id="samy:DB32_006372"/>
<dbReference type="EMBL" id="CP011125">
    <property type="protein sequence ID" value="AKF09223.1"/>
    <property type="molecule type" value="Genomic_DNA"/>
</dbReference>
<dbReference type="InterPro" id="IPR012938">
    <property type="entry name" value="Glc/Sorbosone_DH"/>
</dbReference>
<dbReference type="PANTHER" id="PTHR19328:SF13">
    <property type="entry name" value="HIPL1 PROTEIN"/>
    <property type="match status" value="1"/>
</dbReference>
<dbReference type="Pfam" id="PF07995">
    <property type="entry name" value="GSDH"/>
    <property type="match status" value="1"/>
</dbReference>
<proteinExistence type="predicted"/>
<dbReference type="AlphaFoldDB" id="A0A0F6W7A4"/>
<dbReference type="Proteomes" id="UP000034883">
    <property type="component" value="Chromosome"/>
</dbReference>
<dbReference type="InterPro" id="IPR011042">
    <property type="entry name" value="6-blade_b-propeller_TolB-like"/>
</dbReference>
<dbReference type="OrthoDB" id="9770043at2"/>
<dbReference type="SUPFAM" id="SSF50952">
    <property type="entry name" value="Soluble quinoprotein glucose dehydrogenase"/>
    <property type="match status" value="1"/>
</dbReference>
<dbReference type="InterPro" id="IPR011041">
    <property type="entry name" value="Quinoprot_gluc/sorb_DH_b-prop"/>
</dbReference>
<name>A0A0F6W7A4_9BACT</name>
<feature type="domain" description="Glucose/Sorbosone dehydrogenase" evidence="2">
    <location>
        <begin position="56"/>
        <end position="273"/>
    </location>
</feature>
<keyword evidence="4" id="KW-1185">Reference proteome</keyword>
<dbReference type="Gene3D" id="2.120.10.30">
    <property type="entry name" value="TolB, C-terminal domain"/>
    <property type="match status" value="1"/>
</dbReference>
<accession>A0A0F6W7A4</accession>
<dbReference type="PROSITE" id="PS51257">
    <property type="entry name" value="PROKAR_LIPOPROTEIN"/>
    <property type="match status" value="1"/>
</dbReference>
<evidence type="ECO:0000313" key="3">
    <source>
        <dbReference type="EMBL" id="AKF09223.1"/>
    </source>
</evidence>
<feature type="chain" id="PRO_5002511225" description="Glucose/Sorbosone dehydrogenase domain-containing protein" evidence="1">
    <location>
        <begin position="20"/>
        <end position="408"/>
    </location>
</feature>
<evidence type="ECO:0000313" key="4">
    <source>
        <dbReference type="Proteomes" id="UP000034883"/>
    </source>
</evidence>
<dbReference type="STRING" id="927083.DB32_006372"/>
<gene>
    <name evidence="3" type="ORF">DB32_006372</name>
</gene>
<feature type="signal peptide" evidence="1">
    <location>
        <begin position="1"/>
        <end position="19"/>
    </location>
</feature>
<evidence type="ECO:0000256" key="1">
    <source>
        <dbReference type="SAM" id="SignalP"/>
    </source>
</evidence>
<organism evidence="3 4">
    <name type="scientific">Sandaracinus amylolyticus</name>
    <dbReference type="NCBI Taxonomy" id="927083"/>
    <lineage>
        <taxon>Bacteria</taxon>
        <taxon>Pseudomonadati</taxon>
        <taxon>Myxococcota</taxon>
        <taxon>Polyangia</taxon>
        <taxon>Polyangiales</taxon>
        <taxon>Sandaracinaceae</taxon>
        <taxon>Sandaracinus</taxon>
    </lineage>
</organism>
<dbReference type="RefSeq" id="WP_053236290.1">
    <property type="nucleotide sequence ID" value="NZ_CP011125.1"/>
</dbReference>
<sequence length="408" mass="44577">MRTRSLLTLSLALALTACGGDDDGPVGPVDPWMEFTPLQLPEGTMPLVGAAVVPGTDDEMILLEILGTVRHVRIEEDTVTELGSFTITLEDGCSLLSTAFDPDYETNHFLYVGQCTTVTGSEIVRYTFAPPDYESVVASAQRIYFVDEPMATRAWHQVGSIGFFDDGSMWALFGEQLRSANAQDVTNDLGKILRIVPSRDPAMGGSTPSPLNPFASGGGDESPNVWTWGVRSPFRGALDASGNLWVADVGENTWEEINVVTGPGQNLGWPVHEGLCRELDCDDFVQPIVSWSHTDDHRFVLEDEETENTTKRNAYVGLEYQPRNADQYGGRLTGRMIYGDMCAGWVRSVQRGSDGRAVADRFDGHRPYISQWIQGGDDMLYVTTLGLCDDPGAGPLEPAGLWRVSVAE</sequence>
<evidence type="ECO:0000259" key="2">
    <source>
        <dbReference type="Pfam" id="PF07995"/>
    </source>
</evidence>